<dbReference type="EMBL" id="VVUY01000013">
    <property type="protein sequence ID" value="KAA2558551.1"/>
    <property type="molecule type" value="Genomic_DNA"/>
</dbReference>
<evidence type="ECO:0000256" key="1">
    <source>
        <dbReference type="SAM" id="SignalP"/>
    </source>
</evidence>
<feature type="signal peptide" evidence="1">
    <location>
        <begin position="1"/>
        <end position="20"/>
    </location>
</feature>
<comment type="caution">
    <text evidence="2">The sequence shown here is derived from an EMBL/GenBank/DDBJ whole genome shotgun (WGS) entry which is preliminary data.</text>
</comment>
<dbReference type="Proteomes" id="UP000323119">
    <property type="component" value="Unassembled WGS sequence"/>
</dbReference>
<gene>
    <name evidence="2" type="ORF">F2S36_12980</name>
</gene>
<name>A0A9P4DNA3_9BACT</name>
<dbReference type="Pfam" id="PF12099">
    <property type="entry name" value="DUF3575"/>
    <property type="match status" value="1"/>
</dbReference>
<organism evidence="2 3">
    <name type="scientific">Alistipes onderdonkii</name>
    <dbReference type="NCBI Taxonomy" id="328813"/>
    <lineage>
        <taxon>Bacteria</taxon>
        <taxon>Pseudomonadati</taxon>
        <taxon>Bacteroidota</taxon>
        <taxon>Bacteroidia</taxon>
        <taxon>Bacteroidales</taxon>
        <taxon>Rikenellaceae</taxon>
        <taxon>Alistipes</taxon>
    </lineage>
</organism>
<evidence type="ECO:0000313" key="3">
    <source>
        <dbReference type="Proteomes" id="UP000323119"/>
    </source>
</evidence>
<dbReference type="InterPro" id="IPR021958">
    <property type="entry name" value="DUF3575"/>
</dbReference>
<dbReference type="AlphaFoldDB" id="A0A9P4DNA3"/>
<feature type="chain" id="PRO_5040263605" evidence="1">
    <location>
        <begin position="21"/>
        <end position="179"/>
    </location>
</feature>
<protein>
    <submittedName>
        <fullName evidence="2">DUF3575 domain-containing protein</fullName>
    </submittedName>
</protein>
<accession>A0A9P4DNA3</accession>
<sequence length="179" mass="20122">MMKRLFVLLLFVLVANAASAQYTAVRVNTLGLATGTVNAGVDVAVSEKWSVEASAYWNPISTESLRTKVLGAVVGVRRWRFEPHVGFFWGVHSAVAQYRVGNRNKRYNGWTVGIGASAGYSWMLHRRWNFSLEGGLGLYYMNDTRWNPAPPPGDDVFLRHYRRIALAPAKLEASFSYMF</sequence>
<reference evidence="2 3" key="1">
    <citation type="journal article" date="2019" name="Nat. Med.">
        <title>A library of human gut bacterial isolates paired with longitudinal multiomics data enables mechanistic microbiome research.</title>
        <authorList>
            <person name="Poyet M."/>
            <person name="Groussin M."/>
            <person name="Gibbons S.M."/>
            <person name="Avila-Pacheco J."/>
            <person name="Jiang X."/>
            <person name="Kearney S.M."/>
            <person name="Perrotta A.R."/>
            <person name="Berdy B."/>
            <person name="Zhao S."/>
            <person name="Lieberman T.D."/>
            <person name="Swanson P.K."/>
            <person name="Smith M."/>
            <person name="Roesemann S."/>
            <person name="Alexander J.E."/>
            <person name="Rich S.A."/>
            <person name="Livny J."/>
            <person name="Vlamakis H."/>
            <person name="Clish C."/>
            <person name="Bullock K."/>
            <person name="Deik A."/>
            <person name="Scott J."/>
            <person name="Pierce K.A."/>
            <person name="Xavier R.J."/>
            <person name="Alm E.J."/>
        </authorList>
    </citation>
    <scope>NUCLEOTIDE SEQUENCE [LARGE SCALE GENOMIC DNA]</scope>
    <source>
        <strain evidence="2 3">BIOML-A204</strain>
    </source>
</reference>
<proteinExistence type="predicted"/>
<keyword evidence="1" id="KW-0732">Signal</keyword>
<evidence type="ECO:0000313" key="2">
    <source>
        <dbReference type="EMBL" id="KAA2558551.1"/>
    </source>
</evidence>